<dbReference type="InterPro" id="IPR036365">
    <property type="entry name" value="PGBD-like_sf"/>
</dbReference>
<dbReference type="InterPro" id="IPR002477">
    <property type="entry name" value="Peptidoglycan-bd-like"/>
</dbReference>
<dbReference type="AlphaFoldDB" id="A0A0P1GNM1"/>
<dbReference type="RefSeq" id="WP_058318029.1">
    <property type="nucleotide sequence ID" value="NZ_CYSF01000006.1"/>
</dbReference>
<protein>
    <submittedName>
        <fullName evidence="2">His-Xaa-Ser repeat protein HxsA</fullName>
    </submittedName>
</protein>
<dbReference type="InterPro" id="IPR036366">
    <property type="entry name" value="PGBDSf"/>
</dbReference>
<reference evidence="2 3" key="1">
    <citation type="submission" date="2015-09" db="EMBL/GenBank/DDBJ databases">
        <authorList>
            <consortium name="Swine Surveillance"/>
        </authorList>
    </citation>
    <scope>NUCLEOTIDE SEQUENCE [LARGE SCALE GENOMIC DNA]</scope>
    <source>
        <strain evidence="2 3">CECT 8383</strain>
    </source>
</reference>
<feature type="domain" description="Peptidoglycan binding-like" evidence="1">
    <location>
        <begin position="119"/>
        <end position="162"/>
    </location>
</feature>
<dbReference type="Proteomes" id="UP000051681">
    <property type="component" value="Unassembled WGS sequence"/>
</dbReference>
<name>A0A0P1GNM1_9RHOB</name>
<dbReference type="Gene3D" id="1.10.101.10">
    <property type="entry name" value="PGBD-like superfamily/PGBD"/>
    <property type="match status" value="1"/>
</dbReference>
<dbReference type="EMBL" id="CYSF01000006">
    <property type="protein sequence ID" value="CUH83918.1"/>
    <property type="molecule type" value="Genomic_DNA"/>
</dbReference>
<dbReference type="PROSITE" id="PS51257">
    <property type="entry name" value="PROKAR_LIPOPROTEIN"/>
    <property type="match status" value="1"/>
</dbReference>
<evidence type="ECO:0000259" key="1">
    <source>
        <dbReference type="Pfam" id="PF01471"/>
    </source>
</evidence>
<dbReference type="STRING" id="340021.TM5383_01122"/>
<keyword evidence="3" id="KW-1185">Reference proteome</keyword>
<dbReference type="Pfam" id="PF01471">
    <property type="entry name" value="PG_binding_1"/>
    <property type="match status" value="1"/>
</dbReference>
<organism evidence="2 3">
    <name type="scientific">Thalassovita mediterranea</name>
    <dbReference type="NCBI Taxonomy" id="340021"/>
    <lineage>
        <taxon>Bacteria</taxon>
        <taxon>Pseudomonadati</taxon>
        <taxon>Pseudomonadota</taxon>
        <taxon>Alphaproteobacteria</taxon>
        <taxon>Rhodobacterales</taxon>
        <taxon>Roseobacteraceae</taxon>
        <taxon>Thalassovita</taxon>
    </lineage>
</organism>
<accession>A0A0P1GNM1</accession>
<sequence length="180" mass="19482">MRAEIFPTVLGLLGSAMMLTACVDSLPVPHLGITPEVAQLVDDAPPGAPAGSCWGKRIQPGIYETVTEQIMLQPAEVLADGTVLSPAIYKTETRQAVVKHRQEIWFEVPCSSLMTPSFIASVQRALQARDFYRGPITGEMDNRTRAAIRRYQQPEGLDSGILSLAAARRLGLAAVPRNGI</sequence>
<proteinExistence type="predicted"/>
<evidence type="ECO:0000313" key="3">
    <source>
        <dbReference type="Proteomes" id="UP000051681"/>
    </source>
</evidence>
<dbReference type="SUPFAM" id="SSF47090">
    <property type="entry name" value="PGBD-like"/>
    <property type="match status" value="1"/>
</dbReference>
<evidence type="ECO:0000313" key="2">
    <source>
        <dbReference type="EMBL" id="CUH83918.1"/>
    </source>
</evidence>
<gene>
    <name evidence="2" type="ORF">TM5383_01122</name>
</gene>